<proteinExistence type="predicted"/>
<keyword evidence="2" id="KW-1185">Reference proteome</keyword>
<evidence type="ECO:0000313" key="1">
    <source>
        <dbReference type="EMBL" id="MCI85784.1"/>
    </source>
</evidence>
<protein>
    <submittedName>
        <fullName evidence="1">Uncharacterized protein</fullName>
    </submittedName>
</protein>
<dbReference type="Proteomes" id="UP000265520">
    <property type="component" value="Unassembled WGS sequence"/>
</dbReference>
<accession>A0A392VBU8</accession>
<comment type="caution">
    <text evidence="1">The sequence shown here is derived from an EMBL/GenBank/DDBJ whole genome shotgun (WGS) entry which is preliminary data.</text>
</comment>
<name>A0A392VBU8_9FABA</name>
<reference evidence="1 2" key="1">
    <citation type="journal article" date="2018" name="Front. Plant Sci.">
        <title>Red Clover (Trifolium pratense) and Zigzag Clover (T. medium) - A Picture of Genomic Similarities and Differences.</title>
        <authorList>
            <person name="Dluhosova J."/>
            <person name="Istvanek J."/>
            <person name="Nedelnik J."/>
            <person name="Repkova J."/>
        </authorList>
    </citation>
    <scope>NUCLEOTIDE SEQUENCE [LARGE SCALE GENOMIC DNA]</scope>
    <source>
        <strain evidence="2">cv. 10/8</strain>
        <tissue evidence="1">Leaf</tissue>
    </source>
</reference>
<evidence type="ECO:0000313" key="2">
    <source>
        <dbReference type="Proteomes" id="UP000265520"/>
    </source>
</evidence>
<sequence length="37" mass="3635">VEILSMPLSPDGGAVAAPISFHGGASTSFVRDSSCGN</sequence>
<feature type="non-terminal residue" evidence="1">
    <location>
        <position position="1"/>
    </location>
</feature>
<dbReference type="EMBL" id="LXQA011123770">
    <property type="protein sequence ID" value="MCI85784.1"/>
    <property type="molecule type" value="Genomic_DNA"/>
</dbReference>
<organism evidence="1 2">
    <name type="scientific">Trifolium medium</name>
    <dbReference type="NCBI Taxonomy" id="97028"/>
    <lineage>
        <taxon>Eukaryota</taxon>
        <taxon>Viridiplantae</taxon>
        <taxon>Streptophyta</taxon>
        <taxon>Embryophyta</taxon>
        <taxon>Tracheophyta</taxon>
        <taxon>Spermatophyta</taxon>
        <taxon>Magnoliopsida</taxon>
        <taxon>eudicotyledons</taxon>
        <taxon>Gunneridae</taxon>
        <taxon>Pentapetalae</taxon>
        <taxon>rosids</taxon>
        <taxon>fabids</taxon>
        <taxon>Fabales</taxon>
        <taxon>Fabaceae</taxon>
        <taxon>Papilionoideae</taxon>
        <taxon>50 kb inversion clade</taxon>
        <taxon>NPAAA clade</taxon>
        <taxon>Hologalegina</taxon>
        <taxon>IRL clade</taxon>
        <taxon>Trifolieae</taxon>
        <taxon>Trifolium</taxon>
    </lineage>
</organism>
<dbReference type="AlphaFoldDB" id="A0A392VBU8"/>